<protein>
    <submittedName>
        <fullName evidence="1">Uncharacterized protein</fullName>
    </submittedName>
</protein>
<name>A0A0A9FX77_ARUDO</name>
<accession>A0A0A9FX77</accession>
<sequence>MVPPSSQYGWICPSLKLYKSKYHKDASKERTPRVWVLQENFVWTY</sequence>
<organism evidence="1">
    <name type="scientific">Arundo donax</name>
    <name type="common">Giant reed</name>
    <name type="synonym">Donax arundinaceus</name>
    <dbReference type="NCBI Taxonomy" id="35708"/>
    <lineage>
        <taxon>Eukaryota</taxon>
        <taxon>Viridiplantae</taxon>
        <taxon>Streptophyta</taxon>
        <taxon>Embryophyta</taxon>
        <taxon>Tracheophyta</taxon>
        <taxon>Spermatophyta</taxon>
        <taxon>Magnoliopsida</taxon>
        <taxon>Liliopsida</taxon>
        <taxon>Poales</taxon>
        <taxon>Poaceae</taxon>
        <taxon>PACMAD clade</taxon>
        <taxon>Arundinoideae</taxon>
        <taxon>Arundineae</taxon>
        <taxon>Arundo</taxon>
    </lineage>
</organism>
<dbReference type="AlphaFoldDB" id="A0A0A9FX77"/>
<proteinExistence type="predicted"/>
<dbReference type="EMBL" id="GBRH01180456">
    <property type="protein sequence ID" value="JAE17440.1"/>
    <property type="molecule type" value="Transcribed_RNA"/>
</dbReference>
<reference evidence="1" key="1">
    <citation type="submission" date="2014-09" db="EMBL/GenBank/DDBJ databases">
        <authorList>
            <person name="Magalhaes I.L.F."/>
            <person name="Oliveira U."/>
            <person name="Santos F.R."/>
            <person name="Vidigal T.H.D.A."/>
            <person name="Brescovit A.D."/>
            <person name="Santos A.J."/>
        </authorList>
    </citation>
    <scope>NUCLEOTIDE SEQUENCE</scope>
    <source>
        <tissue evidence="1">Shoot tissue taken approximately 20 cm above the soil surface</tissue>
    </source>
</reference>
<reference evidence="1" key="2">
    <citation type="journal article" date="2015" name="Data Brief">
        <title>Shoot transcriptome of the giant reed, Arundo donax.</title>
        <authorList>
            <person name="Barrero R.A."/>
            <person name="Guerrero F.D."/>
            <person name="Moolhuijzen P."/>
            <person name="Goolsby J.A."/>
            <person name="Tidwell J."/>
            <person name="Bellgard S.E."/>
            <person name="Bellgard M.I."/>
        </authorList>
    </citation>
    <scope>NUCLEOTIDE SEQUENCE</scope>
    <source>
        <tissue evidence="1">Shoot tissue taken approximately 20 cm above the soil surface</tissue>
    </source>
</reference>
<evidence type="ECO:0000313" key="1">
    <source>
        <dbReference type="EMBL" id="JAE17440.1"/>
    </source>
</evidence>